<name>A0ACC1AHF5_9ROSI</name>
<protein>
    <submittedName>
        <fullName evidence="1">Uncharacterized protein</fullName>
    </submittedName>
</protein>
<evidence type="ECO:0000313" key="1">
    <source>
        <dbReference type="EMBL" id="KAJ0086427.1"/>
    </source>
</evidence>
<keyword evidence="2" id="KW-1185">Reference proteome</keyword>
<dbReference type="EMBL" id="CM047906">
    <property type="protein sequence ID" value="KAJ0086427.1"/>
    <property type="molecule type" value="Genomic_DNA"/>
</dbReference>
<reference evidence="2" key="1">
    <citation type="journal article" date="2023" name="G3 (Bethesda)">
        <title>Genome assembly and association tests identify interacting loci associated with vigor, precocity, and sex in interspecific pistachio rootstocks.</title>
        <authorList>
            <person name="Palmer W."/>
            <person name="Jacygrad E."/>
            <person name="Sagayaradj S."/>
            <person name="Cavanaugh K."/>
            <person name="Han R."/>
            <person name="Bertier L."/>
            <person name="Beede B."/>
            <person name="Kafkas S."/>
            <person name="Golino D."/>
            <person name="Preece J."/>
            <person name="Michelmore R."/>
        </authorList>
    </citation>
    <scope>NUCLEOTIDE SEQUENCE [LARGE SCALE GENOMIC DNA]</scope>
</reference>
<accession>A0ACC1AHF5</accession>
<evidence type="ECO:0000313" key="2">
    <source>
        <dbReference type="Proteomes" id="UP001164250"/>
    </source>
</evidence>
<sequence>MLLKLSNHPYMSALYDPSCNPPADVPIDLDLDEELGEEMIREMMWKEMLHYHPQFFLTANAEA</sequence>
<gene>
    <name evidence="1" type="ORF">Patl1_09199</name>
</gene>
<dbReference type="Proteomes" id="UP001164250">
    <property type="component" value="Chromosome 10"/>
</dbReference>
<proteinExistence type="predicted"/>
<comment type="caution">
    <text evidence="1">The sequence shown here is derived from an EMBL/GenBank/DDBJ whole genome shotgun (WGS) entry which is preliminary data.</text>
</comment>
<organism evidence="1 2">
    <name type="scientific">Pistacia atlantica</name>
    <dbReference type="NCBI Taxonomy" id="434234"/>
    <lineage>
        <taxon>Eukaryota</taxon>
        <taxon>Viridiplantae</taxon>
        <taxon>Streptophyta</taxon>
        <taxon>Embryophyta</taxon>
        <taxon>Tracheophyta</taxon>
        <taxon>Spermatophyta</taxon>
        <taxon>Magnoliopsida</taxon>
        <taxon>eudicotyledons</taxon>
        <taxon>Gunneridae</taxon>
        <taxon>Pentapetalae</taxon>
        <taxon>rosids</taxon>
        <taxon>malvids</taxon>
        <taxon>Sapindales</taxon>
        <taxon>Anacardiaceae</taxon>
        <taxon>Pistacia</taxon>
    </lineage>
</organism>